<evidence type="ECO:0000313" key="3">
    <source>
        <dbReference type="Proteomes" id="UP001596220"/>
    </source>
</evidence>
<evidence type="ECO:0000259" key="1">
    <source>
        <dbReference type="Pfam" id="PF18181"/>
    </source>
</evidence>
<organism evidence="2 3">
    <name type="scientific">Saccharothrix lopnurensis</name>
    <dbReference type="NCBI Taxonomy" id="1670621"/>
    <lineage>
        <taxon>Bacteria</taxon>
        <taxon>Bacillati</taxon>
        <taxon>Actinomycetota</taxon>
        <taxon>Actinomycetes</taxon>
        <taxon>Pseudonocardiales</taxon>
        <taxon>Pseudonocardiaceae</taxon>
        <taxon>Saccharothrix</taxon>
    </lineage>
</organism>
<sequence>MGELTALGPAVCRVFGLWDLDLSGVMAAAVAGGAAWLGPRRHSGLATTYGKAAADLVLVHDHLRDVDEDEWPAAVAQAEDVMTDERTLWLHTRPADQ</sequence>
<dbReference type="InterPro" id="IPR040884">
    <property type="entry name" value="SLATT_1"/>
</dbReference>
<keyword evidence="3" id="KW-1185">Reference proteome</keyword>
<protein>
    <recommendedName>
        <fullName evidence="1">SMODS and SLOG-associating 2TM effector domain-containing protein</fullName>
    </recommendedName>
</protein>
<name>A0ABW1NXF8_9PSEU</name>
<evidence type="ECO:0000313" key="2">
    <source>
        <dbReference type="EMBL" id="MFC6088030.1"/>
    </source>
</evidence>
<gene>
    <name evidence="2" type="ORF">ACFP3R_01970</name>
</gene>
<feature type="domain" description="SMODS and SLOG-associating 2TM effector" evidence="1">
    <location>
        <begin position="2"/>
        <end position="89"/>
    </location>
</feature>
<proteinExistence type="predicted"/>
<accession>A0ABW1NXF8</accession>
<comment type="caution">
    <text evidence="2">The sequence shown here is derived from an EMBL/GenBank/DDBJ whole genome shotgun (WGS) entry which is preliminary data.</text>
</comment>
<dbReference type="Proteomes" id="UP001596220">
    <property type="component" value="Unassembled WGS sequence"/>
</dbReference>
<dbReference type="Pfam" id="PF18181">
    <property type="entry name" value="SLATT_1"/>
    <property type="match status" value="1"/>
</dbReference>
<reference evidence="3" key="1">
    <citation type="journal article" date="2019" name="Int. J. Syst. Evol. Microbiol.">
        <title>The Global Catalogue of Microorganisms (GCM) 10K type strain sequencing project: providing services to taxonomists for standard genome sequencing and annotation.</title>
        <authorList>
            <consortium name="The Broad Institute Genomics Platform"/>
            <consortium name="The Broad Institute Genome Sequencing Center for Infectious Disease"/>
            <person name="Wu L."/>
            <person name="Ma J."/>
        </authorList>
    </citation>
    <scope>NUCLEOTIDE SEQUENCE [LARGE SCALE GENOMIC DNA]</scope>
    <source>
        <strain evidence="3">CGMCC 4.7246</strain>
    </source>
</reference>
<dbReference type="RefSeq" id="WP_380632096.1">
    <property type="nucleotide sequence ID" value="NZ_JBHSQO010000001.1"/>
</dbReference>
<dbReference type="EMBL" id="JBHSQO010000001">
    <property type="protein sequence ID" value="MFC6088030.1"/>
    <property type="molecule type" value="Genomic_DNA"/>
</dbReference>